<dbReference type="SUPFAM" id="SSF46689">
    <property type="entry name" value="Homeodomain-like"/>
    <property type="match status" value="1"/>
</dbReference>
<dbReference type="PROSITE" id="PS50977">
    <property type="entry name" value="HTH_TETR_2"/>
    <property type="match status" value="1"/>
</dbReference>
<dbReference type="Proteomes" id="UP000218505">
    <property type="component" value="Chromosome"/>
</dbReference>
<keyword evidence="1" id="KW-0805">Transcription regulation</keyword>
<feature type="domain" description="HTH tetR-type" evidence="5">
    <location>
        <begin position="7"/>
        <end position="68"/>
    </location>
</feature>
<dbReference type="InterPro" id="IPR050109">
    <property type="entry name" value="HTH-type_TetR-like_transc_reg"/>
</dbReference>
<dbReference type="EMBL" id="CP023445">
    <property type="protein sequence ID" value="ATE54366.1"/>
    <property type="molecule type" value="Genomic_DNA"/>
</dbReference>
<evidence type="ECO:0000256" key="3">
    <source>
        <dbReference type="ARBA" id="ARBA00023163"/>
    </source>
</evidence>
<proteinExistence type="predicted"/>
<dbReference type="GO" id="GO:0000976">
    <property type="term" value="F:transcription cis-regulatory region binding"/>
    <property type="evidence" value="ECO:0007669"/>
    <property type="project" value="TreeGrafter"/>
</dbReference>
<protein>
    <submittedName>
        <fullName evidence="6">TetR family transcriptional regulator</fullName>
    </submittedName>
</protein>
<keyword evidence="3" id="KW-0804">Transcription</keyword>
<evidence type="ECO:0000259" key="5">
    <source>
        <dbReference type="PROSITE" id="PS50977"/>
    </source>
</evidence>
<organism evidence="6 7">
    <name type="scientific">Actinosynnema pretiosum</name>
    <dbReference type="NCBI Taxonomy" id="42197"/>
    <lineage>
        <taxon>Bacteria</taxon>
        <taxon>Bacillati</taxon>
        <taxon>Actinomycetota</taxon>
        <taxon>Actinomycetes</taxon>
        <taxon>Pseudonocardiales</taxon>
        <taxon>Pseudonocardiaceae</taxon>
        <taxon>Actinosynnema</taxon>
    </lineage>
</organism>
<evidence type="ECO:0000313" key="6">
    <source>
        <dbReference type="EMBL" id="ATE54366.1"/>
    </source>
</evidence>
<dbReference type="PANTHER" id="PTHR30055">
    <property type="entry name" value="HTH-TYPE TRANSCRIPTIONAL REGULATOR RUTR"/>
    <property type="match status" value="1"/>
</dbReference>
<accession>A0A290Z5T4</accession>
<dbReference type="InterPro" id="IPR001647">
    <property type="entry name" value="HTH_TetR"/>
</dbReference>
<evidence type="ECO:0000256" key="2">
    <source>
        <dbReference type="ARBA" id="ARBA00023125"/>
    </source>
</evidence>
<dbReference type="PANTHER" id="PTHR30055:SF234">
    <property type="entry name" value="HTH-TYPE TRANSCRIPTIONAL REGULATOR BETI"/>
    <property type="match status" value="1"/>
</dbReference>
<keyword evidence="2 4" id="KW-0238">DNA-binding</keyword>
<dbReference type="RefSeq" id="WP_096493444.1">
    <property type="nucleotide sequence ID" value="NZ_CP023445.1"/>
</dbReference>
<evidence type="ECO:0000256" key="1">
    <source>
        <dbReference type="ARBA" id="ARBA00023015"/>
    </source>
</evidence>
<dbReference type="Pfam" id="PF00440">
    <property type="entry name" value="TetR_N"/>
    <property type="match status" value="1"/>
</dbReference>
<dbReference type="AlphaFoldDB" id="A0A290Z5T4"/>
<evidence type="ECO:0000256" key="4">
    <source>
        <dbReference type="PROSITE-ProRule" id="PRU00335"/>
    </source>
</evidence>
<dbReference type="Gene3D" id="1.10.357.10">
    <property type="entry name" value="Tetracycline Repressor, domain 2"/>
    <property type="match status" value="1"/>
</dbReference>
<feature type="DNA-binding region" description="H-T-H motif" evidence="4">
    <location>
        <begin position="31"/>
        <end position="50"/>
    </location>
</feature>
<dbReference type="GO" id="GO:0003700">
    <property type="term" value="F:DNA-binding transcription factor activity"/>
    <property type="evidence" value="ECO:0007669"/>
    <property type="project" value="TreeGrafter"/>
</dbReference>
<keyword evidence="7" id="KW-1185">Reference proteome</keyword>
<evidence type="ECO:0000313" key="7">
    <source>
        <dbReference type="Proteomes" id="UP000218505"/>
    </source>
</evidence>
<name>A0A290Z5T4_9PSEU</name>
<dbReference type="InterPro" id="IPR009057">
    <property type="entry name" value="Homeodomain-like_sf"/>
</dbReference>
<gene>
    <name evidence="6" type="ORF">CNX65_14590</name>
</gene>
<reference evidence="6" key="1">
    <citation type="submission" date="2017-09" db="EMBL/GenBank/DDBJ databases">
        <title>Complete Genome Sequence of ansamitocin-producing Bacterium Actinosynnema pretiosum X47.</title>
        <authorList>
            <person name="Cao G."/>
            <person name="Zong G."/>
            <person name="Zhong C."/>
            <person name="Fu J."/>
        </authorList>
    </citation>
    <scope>NUCLEOTIDE SEQUENCE [LARGE SCALE GENOMIC DNA]</scope>
    <source>
        <strain evidence="6">X47</strain>
    </source>
</reference>
<dbReference type="KEGG" id="apre:CNX65_14590"/>
<sequence length="227" mass="24702">MRRLHNETTRARILDTAERLFAERGLHAVSNRQVSAAAGQGNNAAVGYHFGTKHDLVRAIVRRHGLPVEALRADMVVRAGDSPVLRDWVDCLVRPVTAHLADLAARADVVAPGGITWYARFVAQVVTDPALRLVAAAEVMTTPGMGVVLERLRAHLPPEVAPEVRFGRERMVWHLIVQVCAERERALAEGVATPRDTWDGAARGLVDAITGLWTAPDNTVGERVGRG</sequence>